<evidence type="ECO:0000259" key="12">
    <source>
        <dbReference type="SMART" id="SM00861"/>
    </source>
</evidence>
<evidence type="ECO:0000256" key="1">
    <source>
        <dbReference type="ARBA" id="ARBA00004980"/>
    </source>
</evidence>
<dbReference type="EMBL" id="APJX01000005">
    <property type="protein sequence ID" value="EMS79405.1"/>
    <property type="molecule type" value="Genomic_DNA"/>
</dbReference>
<dbReference type="PROSITE" id="PS00802">
    <property type="entry name" value="TRANSKETOLASE_2"/>
    <property type="match status" value="1"/>
</dbReference>
<keyword evidence="7 11" id="KW-0784">Thiamine biosynthesis</keyword>
<comment type="cofactor">
    <cofactor evidence="11">
        <name>thiamine diphosphate</name>
        <dbReference type="ChEBI" id="CHEBI:58937"/>
    </cofactor>
    <text evidence="11">Binds 1 thiamine pyrophosphate per subunit.</text>
</comment>
<dbReference type="GO" id="GO:0019288">
    <property type="term" value="P:isopentenyl diphosphate biosynthetic process, methylerythritol 4-phosphate pathway"/>
    <property type="evidence" value="ECO:0007669"/>
    <property type="project" value="TreeGrafter"/>
</dbReference>
<reference evidence="13 14" key="1">
    <citation type="journal article" date="2013" name="Genome Announc.">
        <title>Draft Genome Sequence of Desulfotignum phosphitoxidans DSM 13687 Strain FiPS-3.</title>
        <authorList>
            <person name="Poehlein A."/>
            <person name="Daniel R."/>
            <person name="Simeonova D.D."/>
        </authorList>
    </citation>
    <scope>NUCLEOTIDE SEQUENCE [LARGE SCALE GENOMIC DNA]</scope>
    <source>
        <strain evidence="13 14">DSM 13687</strain>
    </source>
</reference>
<dbReference type="InterPro" id="IPR020826">
    <property type="entry name" value="Transketolase_BS"/>
</dbReference>
<dbReference type="UniPathway" id="UPA00064">
    <property type="reaction ID" value="UER00091"/>
</dbReference>
<dbReference type="Pfam" id="PF13292">
    <property type="entry name" value="DXP_synthase_N"/>
    <property type="match status" value="1"/>
</dbReference>
<comment type="function">
    <text evidence="10 11">Catalyzes the acyloin condensation reaction between C atoms 2 and 3 of pyruvate and glyceraldehyde 3-phosphate to yield 1-deoxy-D-xylulose-5-phosphate (DXP).</text>
</comment>
<keyword evidence="8 11" id="KW-0786">Thiamine pyrophosphate</keyword>
<feature type="binding site" evidence="11">
    <location>
        <position position="318"/>
    </location>
    <ligand>
        <name>thiamine diphosphate</name>
        <dbReference type="ChEBI" id="CHEBI:58937"/>
    </ligand>
</feature>
<dbReference type="InterPro" id="IPR033248">
    <property type="entry name" value="Transketolase_C"/>
</dbReference>
<evidence type="ECO:0000256" key="10">
    <source>
        <dbReference type="ARBA" id="ARBA00055605"/>
    </source>
</evidence>
<dbReference type="NCBIfam" id="NF003933">
    <property type="entry name" value="PRK05444.2-2"/>
    <property type="match status" value="1"/>
</dbReference>
<feature type="binding site" evidence="11">
    <location>
        <position position="206"/>
    </location>
    <ligand>
        <name>thiamine diphosphate</name>
        <dbReference type="ChEBI" id="CHEBI:58937"/>
    </ligand>
</feature>
<comment type="similarity">
    <text evidence="2 11">Belongs to the transketolase family. DXPS subfamily.</text>
</comment>
<dbReference type="InterPro" id="IPR049557">
    <property type="entry name" value="Transketolase_CS"/>
</dbReference>
<keyword evidence="4 11" id="KW-0808">Transferase</keyword>
<evidence type="ECO:0000256" key="7">
    <source>
        <dbReference type="ARBA" id="ARBA00022977"/>
    </source>
</evidence>
<dbReference type="FunFam" id="3.40.50.920:FF:000002">
    <property type="entry name" value="1-deoxy-D-xylulose-5-phosphate synthase"/>
    <property type="match status" value="1"/>
</dbReference>
<accession>S0FXE1</accession>
<dbReference type="HAMAP" id="MF_00315">
    <property type="entry name" value="DXP_synth"/>
    <property type="match status" value="1"/>
</dbReference>
<evidence type="ECO:0000256" key="11">
    <source>
        <dbReference type="HAMAP-Rule" id="MF_00315"/>
    </source>
</evidence>
<evidence type="ECO:0000256" key="3">
    <source>
        <dbReference type="ARBA" id="ARBA00011738"/>
    </source>
</evidence>
<feature type="binding site" evidence="11">
    <location>
        <position position="206"/>
    </location>
    <ligand>
        <name>Mg(2+)</name>
        <dbReference type="ChEBI" id="CHEBI:18420"/>
    </ligand>
</feature>
<evidence type="ECO:0000313" key="13">
    <source>
        <dbReference type="EMBL" id="EMS79405.1"/>
    </source>
</evidence>
<comment type="catalytic activity">
    <reaction evidence="11">
        <text>D-glyceraldehyde 3-phosphate + pyruvate + H(+) = 1-deoxy-D-xylulose 5-phosphate + CO2</text>
        <dbReference type="Rhea" id="RHEA:12605"/>
        <dbReference type="ChEBI" id="CHEBI:15361"/>
        <dbReference type="ChEBI" id="CHEBI:15378"/>
        <dbReference type="ChEBI" id="CHEBI:16526"/>
        <dbReference type="ChEBI" id="CHEBI:57792"/>
        <dbReference type="ChEBI" id="CHEBI:59776"/>
        <dbReference type="EC" id="2.2.1.7"/>
    </reaction>
</comment>
<dbReference type="Gene3D" id="3.40.50.920">
    <property type="match status" value="1"/>
</dbReference>
<dbReference type="PANTHER" id="PTHR43322">
    <property type="entry name" value="1-D-DEOXYXYLULOSE 5-PHOSPHATE SYNTHASE-RELATED"/>
    <property type="match status" value="1"/>
</dbReference>
<feature type="domain" description="Transketolase-like pyrimidine-binding" evidence="12">
    <location>
        <begin position="349"/>
        <end position="513"/>
    </location>
</feature>
<dbReference type="EC" id="2.2.1.7" evidence="11"/>
<dbReference type="PROSITE" id="PS00801">
    <property type="entry name" value="TRANSKETOLASE_1"/>
    <property type="match status" value="1"/>
</dbReference>
<comment type="subunit">
    <text evidence="3 11">Homodimer.</text>
</comment>
<feature type="binding site" evidence="11">
    <location>
        <position position="105"/>
    </location>
    <ligand>
        <name>thiamine diphosphate</name>
        <dbReference type="ChEBI" id="CHEBI:58937"/>
    </ligand>
</feature>
<evidence type="ECO:0000256" key="4">
    <source>
        <dbReference type="ARBA" id="ARBA00022679"/>
    </source>
</evidence>
<dbReference type="SUPFAM" id="SSF52922">
    <property type="entry name" value="TK C-terminal domain-like"/>
    <property type="match status" value="1"/>
</dbReference>
<protein>
    <recommendedName>
        <fullName evidence="11">1-deoxy-D-xylulose-5-phosphate synthase</fullName>
        <ecNumber evidence="11">2.2.1.7</ecNumber>
    </recommendedName>
    <alternativeName>
        <fullName evidence="11">1-deoxyxylulose-5-phosphate synthase</fullName>
        <shortName evidence="11">DXP synthase</shortName>
        <shortName evidence="11">DXPS</shortName>
    </alternativeName>
</protein>
<dbReference type="PATRIC" id="fig|1286635.3.peg.2808"/>
<evidence type="ECO:0000256" key="9">
    <source>
        <dbReference type="ARBA" id="ARBA00023229"/>
    </source>
</evidence>
<dbReference type="AlphaFoldDB" id="S0FXE1"/>
<dbReference type="CDD" id="cd07033">
    <property type="entry name" value="TPP_PYR_DXS_TK_like"/>
    <property type="match status" value="1"/>
</dbReference>
<name>S0FXE1_9BACT</name>
<dbReference type="Pfam" id="PF02779">
    <property type="entry name" value="Transket_pyr"/>
    <property type="match status" value="1"/>
</dbReference>
<evidence type="ECO:0000256" key="5">
    <source>
        <dbReference type="ARBA" id="ARBA00022723"/>
    </source>
</evidence>
<keyword evidence="9 11" id="KW-0414">Isoprene biosynthesis</keyword>
<dbReference type="GO" id="GO:0008661">
    <property type="term" value="F:1-deoxy-D-xylulose-5-phosphate synthase activity"/>
    <property type="evidence" value="ECO:0007669"/>
    <property type="project" value="UniProtKB-UniRule"/>
</dbReference>
<evidence type="ECO:0000256" key="2">
    <source>
        <dbReference type="ARBA" id="ARBA00011081"/>
    </source>
</evidence>
<dbReference type="Proteomes" id="UP000014216">
    <property type="component" value="Unassembled WGS sequence"/>
</dbReference>
<dbReference type="Gene3D" id="3.40.50.970">
    <property type="match status" value="2"/>
</dbReference>
<keyword evidence="5 11" id="KW-0479">Metal-binding</keyword>
<evidence type="ECO:0000313" key="14">
    <source>
        <dbReference type="Proteomes" id="UP000014216"/>
    </source>
</evidence>
<dbReference type="GO" id="GO:0009228">
    <property type="term" value="P:thiamine biosynthetic process"/>
    <property type="evidence" value="ECO:0007669"/>
    <property type="project" value="UniProtKB-UniRule"/>
</dbReference>
<dbReference type="NCBIfam" id="TIGR00204">
    <property type="entry name" value="dxs"/>
    <property type="match status" value="1"/>
</dbReference>
<dbReference type="InterPro" id="IPR009014">
    <property type="entry name" value="Transketo_C/PFOR_II"/>
</dbReference>
<dbReference type="InterPro" id="IPR005475">
    <property type="entry name" value="Transketolase-like_Pyr-bd"/>
</dbReference>
<feature type="binding site" evidence="11">
    <location>
        <position position="177"/>
    </location>
    <ligand>
        <name>Mg(2+)</name>
        <dbReference type="ChEBI" id="CHEBI:18420"/>
    </ligand>
</feature>
<dbReference type="CDD" id="cd02007">
    <property type="entry name" value="TPP_DXS"/>
    <property type="match status" value="1"/>
</dbReference>
<sequence>MTKKTTIISEPIFDTLNTIQDDSRYIMTTNNPMALLNRIHAPEDFNRLTRDQLPDLARQIRQRIIQVVSENGGHLASSLGAVELTLAIHYVFDLPKDTLIWDVGHQAYAHKLITGRNWQFDTLRQYKGISGFSKIKENPCDGFTVGHSSTSISAGLGISCAKYLNRDDSHVISVIGDGSMTAGLAYEGMNQAGDLKRKLIVILNDNDMSISRNVGALSSYLSRTFSAKYLQTLRNQFGAFLKSLPKIGEDIYQIAKRSEESFKTFVTPGMLFEAFNFDYFGPINGHNLDHLIDILDNIKNTADSPVLLHVTTVKGKGYAPAEKNPVYFHGVGSFAVDTGKANGSAAKVPTYTQVFGDQMVKLGDTHPELVAVTAAMPEGTGLMDFCNRFPDRFFDVGIAEQHAVTFSAGLAVKGIRPVVTIYSTFLQRAYDQILHDVCIDAHPVVFALDRGGIVGEDGPTHHGLFDFAYLRPMPNMTVMAPMDENELARMLTTAVQHDGPIALRYPRGRGTGVPVAEPVKPLEIGKAKVLCDGDDLLIIAIGTGVQQALKAREILATEGIFATVINARFVKPLDQTLLLAKAAGLKRIITVEEHVLAGGFGSAVLELFMDHGLTDLHVKRIGIDDCFVEHGPQAVLKKEYQIDANAVAAAARELHGSR</sequence>
<dbReference type="Pfam" id="PF02780">
    <property type="entry name" value="Transketolase_C"/>
    <property type="match status" value="1"/>
</dbReference>
<dbReference type="FunFam" id="3.40.50.970:FF:000005">
    <property type="entry name" value="1-deoxy-D-xylulose-5-phosphate synthase"/>
    <property type="match status" value="1"/>
</dbReference>
<dbReference type="GO" id="GO:0005829">
    <property type="term" value="C:cytosol"/>
    <property type="evidence" value="ECO:0007669"/>
    <property type="project" value="TreeGrafter"/>
</dbReference>
<gene>
    <name evidence="11 13" type="primary">dxs</name>
    <name evidence="13" type="ORF">Dpo_5c03320</name>
</gene>
<comment type="cofactor">
    <cofactor evidence="11">
        <name>Mg(2+)</name>
        <dbReference type="ChEBI" id="CHEBI:18420"/>
    </cofactor>
    <text evidence="11">Binds 1 Mg(2+) ion per subunit.</text>
</comment>
<dbReference type="GO" id="GO:0000287">
    <property type="term" value="F:magnesium ion binding"/>
    <property type="evidence" value="ECO:0007669"/>
    <property type="project" value="UniProtKB-UniRule"/>
</dbReference>
<proteinExistence type="inferred from homology"/>
<feature type="binding site" evidence="11">
    <location>
        <begin position="178"/>
        <end position="179"/>
    </location>
    <ligand>
        <name>thiamine diphosphate</name>
        <dbReference type="ChEBI" id="CHEBI:58937"/>
    </ligand>
</feature>
<dbReference type="GO" id="GO:0016114">
    <property type="term" value="P:terpenoid biosynthetic process"/>
    <property type="evidence" value="ECO:0007669"/>
    <property type="project" value="UniProtKB-UniRule"/>
</dbReference>
<organism evidence="13 14">
    <name type="scientific">Desulfotignum phosphitoxidans DSM 13687</name>
    <dbReference type="NCBI Taxonomy" id="1286635"/>
    <lineage>
        <taxon>Bacteria</taxon>
        <taxon>Pseudomonadati</taxon>
        <taxon>Thermodesulfobacteriota</taxon>
        <taxon>Desulfobacteria</taxon>
        <taxon>Desulfobacterales</taxon>
        <taxon>Desulfobacteraceae</taxon>
        <taxon>Desulfotignum</taxon>
    </lineage>
</organism>
<comment type="pathway">
    <text evidence="1 11">Metabolic intermediate biosynthesis; 1-deoxy-D-xylulose 5-phosphate biosynthesis; 1-deoxy-D-xylulose 5-phosphate from D-glyceraldehyde 3-phosphate and pyruvate: step 1/1.</text>
</comment>
<evidence type="ECO:0000256" key="8">
    <source>
        <dbReference type="ARBA" id="ARBA00023052"/>
    </source>
</evidence>
<keyword evidence="14" id="KW-1185">Reference proteome</keyword>
<dbReference type="SUPFAM" id="SSF52518">
    <property type="entry name" value="Thiamin diphosphate-binding fold (THDP-binding)"/>
    <property type="match status" value="2"/>
</dbReference>
<evidence type="ECO:0000256" key="6">
    <source>
        <dbReference type="ARBA" id="ARBA00022842"/>
    </source>
</evidence>
<dbReference type="PANTHER" id="PTHR43322:SF5">
    <property type="entry name" value="1-DEOXY-D-XYLULOSE-5-PHOSPHATE SYNTHASE, CHLOROPLASTIC"/>
    <property type="match status" value="1"/>
</dbReference>
<dbReference type="InterPro" id="IPR029061">
    <property type="entry name" value="THDP-binding"/>
</dbReference>
<feature type="binding site" evidence="11">
    <location>
        <position position="400"/>
    </location>
    <ligand>
        <name>thiamine diphosphate</name>
        <dbReference type="ChEBI" id="CHEBI:58937"/>
    </ligand>
</feature>
<dbReference type="SMART" id="SM00861">
    <property type="entry name" value="Transket_pyr"/>
    <property type="match status" value="1"/>
</dbReference>
<keyword evidence="6 11" id="KW-0460">Magnesium</keyword>
<dbReference type="GO" id="GO:0030976">
    <property type="term" value="F:thiamine pyrophosphate binding"/>
    <property type="evidence" value="ECO:0007669"/>
    <property type="project" value="UniProtKB-UniRule"/>
</dbReference>
<dbReference type="InterPro" id="IPR005477">
    <property type="entry name" value="Dxylulose-5-P_synthase"/>
</dbReference>
<feature type="binding site" evidence="11">
    <location>
        <begin position="146"/>
        <end position="148"/>
    </location>
    <ligand>
        <name>thiamine diphosphate</name>
        <dbReference type="ChEBI" id="CHEBI:58937"/>
    </ligand>
</feature>
<comment type="caution">
    <text evidence="13">The sequence shown here is derived from an EMBL/GenBank/DDBJ whole genome shotgun (WGS) entry which is preliminary data.</text>
</comment>